<organism evidence="2 3">
    <name type="scientific">Aulographum hederae CBS 113979</name>
    <dbReference type="NCBI Taxonomy" id="1176131"/>
    <lineage>
        <taxon>Eukaryota</taxon>
        <taxon>Fungi</taxon>
        <taxon>Dikarya</taxon>
        <taxon>Ascomycota</taxon>
        <taxon>Pezizomycotina</taxon>
        <taxon>Dothideomycetes</taxon>
        <taxon>Pleosporomycetidae</taxon>
        <taxon>Aulographales</taxon>
        <taxon>Aulographaceae</taxon>
    </lineage>
</organism>
<proteinExistence type="predicted"/>
<protein>
    <submittedName>
        <fullName evidence="2">Uncharacterized protein</fullName>
    </submittedName>
</protein>
<dbReference type="Proteomes" id="UP000800041">
    <property type="component" value="Unassembled WGS sequence"/>
</dbReference>
<feature type="compositionally biased region" description="Acidic residues" evidence="1">
    <location>
        <begin position="219"/>
        <end position="228"/>
    </location>
</feature>
<feature type="compositionally biased region" description="Polar residues" evidence="1">
    <location>
        <begin position="360"/>
        <end position="376"/>
    </location>
</feature>
<evidence type="ECO:0000256" key="1">
    <source>
        <dbReference type="SAM" id="MobiDB-lite"/>
    </source>
</evidence>
<sequence>MSDHDRPLGEQQALKRKVPPSVSAESETDSLFVPPTESRKRSRASSNIGDGTPAPKLEPNLAYPLQVLAHIPPELPLFTESTDMIVNLIREHDGEFTLEWRDELQKRLLAQKTGQSQYDSAMAIFQKAAKSSILRSAVRSIAEDLESVSEVRFAVLQLVGAASETVHAPVSKEMLRNMDAALRVCLPGTPSEASSSDAVFKDTEMDDAPENGTAQSTLSDEDGDESGSDQEPAPSRFLRERDSSSKPQNQNPMERRRSVPHEGRFTRKPVSSVEDDAANATARPRQWNMDGRPTIITNPNHLNGYLAREGAQETAPSEHRSSVGMEGLERDITDLIGSASGVPPMSNQTSTTCILKPKNKASSLESGEVSSGNSLESPRLMMEANIGALAIAPPRERSPPTDPRRRGRPFPHRSDADRSVPPTPTELAAGGRPFPSRDSINQSVPSTPAEMTPRERPYPSDIVPNGPSNTWSHSGPVTRGEGNMSASSPLQTPVELNGPRKGKSTLPTKARRSIRPS</sequence>
<feature type="compositionally biased region" description="Polar residues" evidence="1">
    <location>
        <begin position="466"/>
        <end position="475"/>
    </location>
</feature>
<gene>
    <name evidence="2" type="ORF">K402DRAFT_137373</name>
</gene>
<feature type="compositionally biased region" description="Basic and acidic residues" evidence="1">
    <location>
        <begin position="253"/>
        <end position="265"/>
    </location>
</feature>
<dbReference type="EMBL" id="ML977167">
    <property type="protein sequence ID" value="KAF1984513.1"/>
    <property type="molecule type" value="Genomic_DNA"/>
</dbReference>
<reference evidence="2" key="1">
    <citation type="journal article" date="2020" name="Stud. Mycol.">
        <title>101 Dothideomycetes genomes: a test case for predicting lifestyles and emergence of pathogens.</title>
        <authorList>
            <person name="Haridas S."/>
            <person name="Albert R."/>
            <person name="Binder M."/>
            <person name="Bloem J."/>
            <person name="Labutti K."/>
            <person name="Salamov A."/>
            <person name="Andreopoulos B."/>
            <person name="Baker S."/>
            <person name="Barry K."/>
            <person name="Bills G."/>
            <person name="Bluhm B."/>
            <person name="Cannon C."/>
            <person name="Castanera R."/>
            <person name="Culley D."/>
            <person name="Daum C."/>
            <person name="Ezra D."/>
            <person name="Gonzalez J."/>
            <person name="Henrissat B."/>
            <person name="Kuo A."/>
            <person name="Liang C."/>
            <person name="Lipzen A."/>
            <person name="Lutzoni F."/>
            <person name="Magnuson J."/>
            <person name="Mondo S."/>
            <person name="Nolan M."/>
            <person name="Ohm R."/>
            <person name="Pangilinan J."/>
            <person name="Park H.-J."/>
            <person name="Ramirez L."/>
            <person name="Alfaro M."/>
            <person name="Sun H."/>
            <person name="Tritt A."/>
            <person name="Yoshinaga Y."/>
            <person name="Zwiers L.-H."/>
            <person name="Turgeon B."/>
            <person name="Goodwin S."/>
            <person name="Spatafora J."/>
            <person name="Crous P."/>
            <person name="Grigoriev I."/>
        </authorList>
    </citation>
    <scope>NUCLEOTIDE SEQUENCE</scope>
    <source>
        <strain evidence="2">CBS 113979</strain>
    </source>
</reference>
<accession>A0A6G1GU81</accession>
<dbReference type="AlphaFoldDB" id="A0A6G1GU81"/>
<feature type="region of interest" description="Disordered" evidence="1">
    <location>
        <begin position="1"/>
        <end position="57"/>
    </location>
</feature>
<evidence type="ECO:0000313" key="2">
    <source>
        <dbReference type="EMBL" id="KAF1984513.1"/>
    </source>
</evidence>
<keyword evidence="3" id="KW-1185">Reference proteome</keyword>
<name>A0A6G1GU81_9PEZI</name>
<evidence type="ECO:0000313" key="3">
    <source>
        <dbReference type="Proteomes" id="UP000800041"/>
    </source>
</evidence>
<feature type="compositionally biased region" description="Basic and acidic residues" evidence="1">
    <location>
        <begin position="394"/>
        <end position="404"/>
    </location>
</feature>
<feature type="region of interest" description="Disordered" evidence="1">
    <location>
        <begin position="340"/>
        <end position="517"/>
    </location>
</feature>
<feature type="region of interest" description="Disordered" evidence="1">
    <location>
        <begin position="187"/>
        <end position="293"/>
    </location>
</feature>